<comment type="caution">
    <text evidence="3">The sequence shown here is derived from an EMBL/GenBank/DDBJ whole genome shotgun (WGS) entry which is preliminary data.</text>
</comment>
<proteinExistence type="predicted"/>
<evidence type="ECO:0000259" key="2">
    <source>
        <dbReference type="Pfam" id="PF20253"/>
    </source>
</evidence>
<feature type="region of interest" description="Disordered" evidence="1">
    <location>
        <begin position="545"/>
        <end position="584"/>
    </location>
</feature>
<organism evidence="3 4">
    <name type="scientific">Lithohypha guttulata</name>
    <dbReference type="NCBI Taxonomy" id="1690604"/>
    <lineage>
        <taxon>Eukaryota</taxon>
        <taxon>Fungi</taxon>
        <taxon>Dikarya</taxon>
        <taxon>Ascomycota</taxon>
        <taxon>Pezizomycotina</taxon>
        <taxon>Eurotiomycetes</taxon>
        <taxon>Chaetothyriomycetidae</taxon>
        <taxon>Chaetothyriales</taxon>
        <taxon>Trichomeriaceae</taxon>
        <taxon>Lithohypha</taxon>
    </lineage>
</organism>
<sequence length="724" mass="79572">MECADKGSLKQIHQILLTAERTSVKAAPRKSQSIKSSSNSSTSSSSDVRNGFFHLGLTEKPSFHVVDDSDDEVLSDNDTDDTSECSHSPVVNRACACEVEDNDTDFLDTEGKVGSAFEAVMFLDSIERIAAAARLCWTKAGHGEMLVPAAAAYTNMLVVRAVNHVRNFHENEPDLSSPAAIGARIANACIEHDQIAVSENGAIGVLEGLGHAEQVLTDLRLLPDSDPTKTTKRPDASPPLSEYRRVLHGLASGLCDEAEQEHCSSIIHSGLVHFNPVVASTVVNLAGAEVLESYVDLYLLAGSHAAYSSALSQPRFIATPRICALKLAQEAITSIDGFLDDKTIIPCQCVKTIGHRLAQTRSDLQAFAKYKCWSTLMQSPLVAGNHVLEILDSCSHYGMYLFHFRQYTAGVLHCYQALTQLQRLEKVPILEELCDSFVDVLYTTGTRADSGFMMCWLRYIGARLKFRKGKKYQDHKETWCMAVPSHTAKKTAGLNIGGKDDEAKAQPKFDYGTIDRVTRFKHEGWVLHEKATEKLDKELVNDCCTTKESPAGTSSPDQPSSPPDKSRRSKHKRNKSCQISKNESETSTTCHKLDHLINASFVVDRSQERDLPPSRINLLSLFHSMAKVVAGISDETHVEDDRDITSSGSDGGRGKMCICFVQAILQAADRIQDVRKKKGIHAAGATLTKNEKECVECYKKHLMNMLEQAKVLDGSGGLWLWSSI</sequence>
<dbReference type="EMBL" id="JAVRRJ010000005">
    <property type="protein sequence ID" value="KAK5084770.1"/>
    <property type="molecule type" value="Genomic_DNA"/>
</dbReference>
<evidence type="ECO:0000313" key="4">
    <source>
        <dbReference type="Proteomes" id="UP001309876"/>
    </source>
</evidence>
<gene>
    <name evidence="3" type="ORF">LTR05_005848</name>
</gene>
<feature type="compositionally biased region" description="Low complexity" evidence="1">
    <location>
        <begin position="31"/>
        <end position="46"/>
    </location>
</feature>
<feature type="region of interest" description="Disordered" evidence="1">
    <location>
        <begin position="22"/>
        <end position="47"/>
    </location>
</feature>
<accession>A0AAN7SYG0</accession>
<keyword evidence="4" id="KW-1185">Reference proteome</keyword>
<reference evidence="3 4" key="1">
    <citation type="submission" date="2023-08" db="EMBL/GenBank/DDBJ databases">
        <title>Black Yeasts Isolated from many extreme environments.</title>
        <authorList>
            <person name="Coleine C."/>
            <person name="Stajich J.E."/>
            <person name="Selbmann L."/>
        </authorList>
    </citation>
    <scope>NUCLEOTIDE SEQUENCE [LARGE SCALE GENOMIC DNA]</scope>
    <source>
        <strain evidence="3 4">CCFEE 5910</strain>
    </source>
</reference>
<dbReference type="Pfam" id="PF20253">
    <property type="entry name" value="DUF6604"/>
    <property type="match status" value="1"/>
</dbReference>
<name>A0AAN7SYG0_9EURO</name>
<evidence type="ECO:0000256" key="1">
    <source>
        <dbReference type="SAM" id="MobiDB-lite"/>
    </source>
</evidence>
<protein>
    <recommendedName>
        <fullName evidence="2">DUF6604 domain-containing protein</fullName>
    </recommendedName>
</protein>
<evidence type="ECO:0000313" key="3">
    <source>
        <dbReference type="EMBL" id="KAK5084770.1"/>
    </source>
</evidence>
<dbReference type="Proteomes" id="UP001309876">
    <property type="component" value="Unassembled WGS sequence"/>
</dbReference>
<feature type="domain" description="DUF6604" evidence="2">
    <location>
        <begin position="8"/>
        <end position="166"/>
    </location>
</feature>
<dbReference type="AlphaFoldDB" id="A0AAN7SYG0"/>
<dbReference type="InterPro" id="IPR046539">
    <property type="entry name" value="DUF6604"/>
</dbReference>